<feature type="domain" description="Sushi" evidence="6">
    <location>
        <begin position="417"/>
        <end position="480"/>
    </location>
</feature>
<dbReference type="PROSITE" id="PS50092">
    <property type="entry name" value="TSP1"/>
    <property type="match status" value="1"/>
</dbReference>
<dbReference type="SUPFAM" id="SSF57535">
    <property type="entry name" value="Complement control module/SCR domain"/>
    <property type="match status" value="1"/>
</dbReference>
<dbReference type="SMART" id="SM00209">
    <property type="entry name" value="TSP1"/>
    <property type="match status" value="1"/>
</dbReference>
<sequence length="814" mass="87851">MNGRLVQIVGQNSSWSFASSVSPGTPHVISYLATDDDNLNWTCTFTITAETPTCSAITHLENGVLNCTDDNLRASRCEFLCDHAIPCENNITSVLADGRLEADCGNASLEFGNVCWLTCKDNFRLRNPALEQSILGRQQDDFINASLLYDAARNASTVAIFETAEATEQLNKRKAEVADAQDVVDIRAAQLHATITEVTSLTAVISESQENLEQAQQELADALANDNSDEILVAELTNNVNALNQTLIEHLAEIESKEKEIEGIEQLLGEAQVAFAHAHEAEVNATKLADEKSALATELQIKADDLLKQLNETDTLYAAVANHSRSVDKVVPTPVLCNANGTWEVMGSPVCEDDESPVLKCIPVITWYFEPNVTSGEVTWIEPEVDDNGGNVHVEKISGPDSVEVCPFPTAPTNGNVECEFTEMSENTTDVTSGNETEEGVTCTFSCDVGYMLPYRTPNTFTCNIEGIWSSDMFPKACIETGEEHISKYHFYLMYTNSSCDTSEQDAFLELWSSVLTSDMTSYPACMSGYTCHLGDMLSGCESYTGRVLVEFSIFIGCEQVLATESCPAGYFSANGLQPCLPCVTGSYQHEEATSTCITCNPDTWTLGEGSTSASDCIDISGLSVANTSVTSDNMAQLYAECGAKLPEASVGLDTLAGMRLPEAKFTATTCKASNATLEADHCGLHACQNGGVCERHVTGPGYSCACVEPWGGLFCDEELVHGGWGEWVWVGECSRTCGNGTRQRFRHCNNPVSSLYGDECNGTSTETVECFIQDCPVCGAPISVGGVTCELIDGECEVTCPPGYKAFNLTVIL</sequence>
<comment type="caution">
    <text evidence="2">Lacks conserved residue(s) required for the propagation of feature annotation.</text>
</comment>
<dbReference type="InterPro" id="IPR035976">
    <property type="entry name" value="Sushi/SCR/CCP_sf"/>
</dbReference>
<dbReference type="PROSITE" id="PS01186">
    <property type="entry name" value="EGF_2"/>
    <property type="match status" value="1"/>
</dbReference>
<evidence type="ECO:0000256" key="2">
    <source>
        <dbReference type="PROSITE-ProRule" id="PRU00076"/>
    </source>
</evidence>
<feature type="disulfide bond" evidence="2">
    <location>
        <begin position="707"/>
        <end position="716"/>
    </location>
</feature>
<evidence type="ECO:0000313" key="7">
    <source>
        <dbReference type="EMBL" id="WAR30620.1"/>
    </source>
</evidence>
<keyword evidence="8" id="KW-1185">Reference proteome</keyword>
<dbReference type="PROSITE" id="PS50923">
    <property type="entry name" value="SUSHI"/>
    <property type="match status" value="1"/>
</dbReference>
<dbReference type="SUPFAM" id="SSF82895">
    <property type="entry name" value="TSP-1 type 1 repeat"/>
    <property type="match status" value="1"/>
</dbReference>
<dbReference type="InterPro" id="IPR000742">
    <property type="entry name" value="EGF"/>
</dbReference>
<evidence type="ECO:0000256" key="4">
    <source>
        <dbReference type="SAM" id="Coils"/>
    </source>
</evidence>
<gene>
    <name evidence="7" type="ORF">MAR_033162</name>
</gene>
<feature type="coiled-coil region" evidence="4">
    <location>
        <begin position="198"/>
        <end position="274"/>
    </location>
</feature>
<feature type="disulfide bond" evidence="2">
    <location>
        <begin position="688"/>
        <end position="705"/>
    </location>
</feature>
<dbReference type="InterPro" id="IPR000436">
    <property type="entry name" value="Sushi_SCR_CCP_dom"/>
</dbReference>
<dbReference type="PROSITE" id="PS00022">
    <property type="entry name" value="EGF_1"/>
    <property type="match status" value="1"/>
</dbReference>
<dbReference type="Pfam" id="PF07699">
    <property type="entry name" value="Ephrin_rec_like"/>
    <property type="match status" value="1"/>
</dbReference>
<dbReference type="Gene3D" id="2.10.50.10">
    <property type="entry name" value="Tumor Necrosis Factor Receptor, subunit A, domain 2"/>
    <property type="match status" value="1"/>
</dbReference>
<dbReference type="InterPro" id="IPR000884">
    <property type="entry name" value="TSP1_rpt"/>
</dbReference>
<accession>A0ABY7G879</accession>
<dbReference type="EMBL" id="CP111028">
    <property type="protein sequence ID" value="WAR30620.1"/>
    <property type="molecule type" value="Genomic_DNA"/>
</dbReference>
<organism evidence="7 8">
    <name type="scientific">Mya arenaria</name>
    <name type="common">Soft-shell clam</name>
    <dbReference type="NCBI Taxonomy" id="6604"/>
    <lineage>
        <taxon>Eukaryota</taxon>
        <taxon>Metazoa</taxon>
        <taxon>Spiralia</taxon>
        <taxon>Lophotrochozoa</taxon>
        <taxon>Mollusca</taxon>
        <taxon>Bivalvia</taxon>
        <taxon>Autobranchia</taxon>
        <taxon>Heteroconchia</taxon>
        <taxon>Euheterodonta</taxon>
        <taxon>Imparidentia</taxon>
        <taxon>Neoheterodontei</taxon>
        <taxon>Myida</taxon>
        <taxon>Myoidea</taxon>
        <taxon>Myidae</taxon>
        <taxon>Mya</taxon>
    </lineage>
</organism>
<dbReference type="SMART" id="SM01411">
    <property type="entry name" value="Ephrin_rec_like"/>
    <property type="match status" value="1"/>
</dbReference>
<evidence type="ECO:0000256" key="1">
    <source>
        <dbReference type="ARBA" id="ARBA00023157"/>
    </source>
</evidence>
<reference evidence="7" key="1">
    <citation type="submission" date="2022-11" db="EMBL/GenBank/DDBJ databases">
        <title>Centuries of genome instability and evolution in soft-shell clam transmissible cancer (bioRxiv).</title>
        <authorList>
            <person name="Hart S.F.M."/>
            <person name="Yonemitsu M.A."/>
            <person name="Giersch R.M."/>
            <person name="Beal B.F."/>
            <person name="Arriagada G."/>
            <person name="Davis B.W."/>
            <person name="Ostrander E.A."/>
            <person name="Goff S.P."/>
            <person name="Metzger M.J."/>
        </authorList>
    </citation>
    <scope>NUCLEOTIDE SEQUENCE</scope>
    <source>
        <strain evidence="7">MELC-2E11</strain>
        <tissue evidence="7">Siphon/mantle</tissue>
    </source>
</reference>
<protein>
    <submittedName>
        <fullName evidence="7">TSP1-like protein</fullName>
    </submittedName>
</protein>
<evidence type="ECO:0000313" key="8">
    <source>
        <dbReference type="Proteomes" id="UP001164746"/>
    </source>
</evidence>
<dbReference type="InterPro" id="IPR011641">
    <property type="entry name" value="Tyr-kin_ephrin_A/B_rcpt-like"/>
</dbReference>
<dbReference type="Gene3D" id="2.10.25.10">
    <property type="entry name" value="Laminin"/>
    <property type="match status" value="1"/>
</dbReference>
<evidence type="ECO:0000259" key="5">
    <source>
        <dbReference type="PROSITE" id="PS50026"/>
    </source>
</evidence>
<dbReference type="InterPro" id="IPR038877">
    <property type="entry name" value="THSD1"/>
</dbReference>
<keyword evidence="4" id="KW-0175">Coiled coil</keyword>
<name>A0ABY7G879_MYAAR</name>
<dbReference type="Gene3D" id="2.20.100.10">
    <property type="entry name" value="Thrombospondin type-1 (TSP1) repeat"/>
    <property type="match status" value="1"/>
</dbReference>
<dbReference type="PROSITE" id="PS50026">
    <property type="entry name" value="EGF_3"/>
    <property type="match status" value="1"/>
</dbReference>
<dbReference type="SUPFAM" id="SSF57196">
    <property type="entry name" value="EGF/Laminin"/>
    <property type="match status" value="1"/>
</dbReference>
<keyword evidence="3" id="KW-0768">Sushi</keyword>
<dbReference type="PANTHER" id="PTHR16311:SF3">
    <property type="entry name" value="THROMBOSPONDIN TYPE-1 DOMAIN-CONTAINING PROTEIN 1"/>
    <property type="match status" value="1"/>
</dbReference>
<dbReference type="Proteomes" id="UP001164746">
    <property type="component" value="Chromosome 17"/>
</dbReference>
<keyword evidence="2" id="KW-0245">EGF-like domain</keyword>
<evidence type="ECO:0000256" key="3">
    <source>
        <dbReference type="PROSITE-ProRule" id="PRU00302"/>
    </source>
</evidence>
<dbReference type="Gene3D" id="2.10.70.10">
    <property type="entry name" value="Complement Module, domain 1"/>
    <property type="match status" value="1"/>
</dbReference>
<dbReference type="InterPro" id="IPR036383">
    <property type="entry name" value="TSP1_rpt_sf"/>
</dbReference>
<keyword evidence="1 2" id="KW-1015">Disulfide bond</keyword>
<dbReference type="Pfam" id="PF00090">
    <property type="entry name" value="TSP_1"/>
    <property type="match status" value="1"/>
</dbReference>
<feature type="domain" description="EGF-like" evidence="5">
    <location>
        <begin position="679"/>
        <end position="717"/>
    </location>
</feature>
<dbReference type="PANTHER" id="PTHR16311">
    <property type="entry name" value="THROMBOSPONDIN TYPE I DOMAIN-CONTAINING 1"/>
    <property type="match status" value="1"/>
</dbReference>
<proteinExistence type="predicted"/>
<dbReference type="CDD" id="cd00033">
    <property type="entry name" value="CCP"/>
    <property type="match status" value="1"/>
</dbReference>
<evidence type="ECO:0000259" key="6">
    <source>
        <dbReference type="PROSITE" id="PS50923"/>
    </source>
</evidence>